<organism evidence="1">
    <name type="scientific">marine sediment metagenome</name>
    <dbReference type="NCBI Taxonomy" id="412755"/>
    <lineage>
        <taxon>unclassified sequences</taxon>
        <taxon>metagenomes</taxon>
        <taxon>ecological metagenomes</taxon>
    </lineage>
</organism>
<reference evidence="1" key="1">
    <citation type="journal article" date="2014" name="Front. Microbiol.">
        <title>High frequency of phylogenetically diverse reductive dehalogenase-homologous genes in deep subseafloor sedimentary metagenomes.</title>
        <authorList>
            <person name="Kawai M."/>
            <person name="Futagami T."/>
            <person name="Toyoda A."/>
            <person name="Takaki Y."/>
            <person name="Nishi S."/>
            <person name="Hori S."/>
            <person name="Arai W."/>
            <person name="Tsubouchi T."/>
            <person name="Morono Y."/>
            <person name="Uchiyama I."/>
            <person name="Ito T."/>
            <person name="Fujiyama A."/>
            <person name="Inagaki F."/>
            <person name="Takami H."/>
        </authorList>
    </citation>
    <scope>NUCLEOTIDE SEQUENCE</scope>
    <source>
        <strain evidence="1">Expedition CK06-06</strain>
    </source>
</reference>
<gene>
    <name evidence="1" type="ORF">S01H1_59439</name>
</gene>
<sequence length="255" mass="29446">EEVLTTALTCVATNWPILANNLKIKWVDIDPETMNINIEDLKKKLSSTTKIISVVHWGGTPTDLDKLKEVQEYAEKKFGFRPIIIEDGAHSFGAEYNGKKLGNHGNIVMYSFQAIKHLTTVDGGLLVLPTDELYERGKLQRWFGISRERKNKQKDFRVEDDIEEFGFKFHMNDVNATIGLTNFPQVVENLKIHRKNADYYLKELQNIDCVELLNINEKINSAYWLFTFKIKKRDEFISFMTNKGVCVSQVHGRND</sequence>
<dbReference type="Gene3D" id="3.40.640.10">
    <property type="entry name" value="Type I PLP-dependent aspartate aminotransferase-like (Major domain)"/>
    <property type="match status" value="1"/>
</dbReference>
<dbReference type="InterPro" id="IPR015424">
    <property type="entry name" value="PyrdxlP-dep_Trfase"/>
</dbReference>
<dbReference type="InterPro" id="IPR015421">
    <property type="entry name" value="PyrdxlP-dep_Trfase_major"/>
</dbReference>
<evidence type="ECO:0008006" key="2">
    <source>
        <dbReference type="Google" id="ProtNLM"/>
    </source>
</evidence>
<name>X0V7Y8_9ZZZZ</name>
<dbReference type="GO" id="GO:0030170">
    <property type="term" value="F:pyridoxal phosphate binding"/>
    <property type="evidence" value="ECO:0007669"/>
    <property type="project" value="TreeGrafter"/>
</dbReference>
<proteinExistence type="predicted"/>
<protein>
    <recommendedName>
        <fullName evidence="2">DegT/DnrJ/EryC1/StrS aminotransferase family protein</fullName>
    </recommendedName>
</protein>
<dbReference type="Pfam" id="PF01041">
    <property type="entry name" value="DegT_DnrJ_EryC1"/>
    <property type="match status" value="1"/>
</dbReference>
<evidence type="ECO:0000313" key="1">
    <source>
        <dbReference type="EMBL" id="GAG14270.1"/>
    </source>
</evidence>
<feature type="non-terminal residue" evidence="1">
    <location>
        <position position="255"/>
    </location>
</feature>
<dbReference type="SUPFAM" id="SSF53383">
    <property type="entry name" value="PLP-dependent transferases"/>
    <property type="match status" value="1"/>
</dbReference>
<dbReference type="AlphaFoldDB" id="X0V7Y8"/>
<accession>X0V7Y8</accession>
<dbReference type="Gene3D" id="3.90.1150.10">
    <property type="entry name" value="Aspartate Aminotransferase, domain 1"/>
    <property type="match status" value="1"/>
</dbReference>
<dbReference type="EMBL" id="BARS01038870">
    <property type="protein sequence ID" value="GAG14270.1"/>
    <property type="molecule type" value="Genomic_DNA"/>
</dbReference>
<feature type="non-terminal residue" evidence="1">
    <location>
        <position position="1"/>
    </location>
</feature>
<dbReference type="InterPro" id="IPR000653">
    <property type="entry name" value="DegT/StrS_aminotransferase"/>
</dbReference>
<dbReference type="PANTHER" id="PTHR30244:SF34">
    <property type="entry name" value="DTDP-4-AMINO-4,6-DIDEOXYGALACTOSE TRANSAMINASE"/>
    <property type="match status" value="1"/>
</dbReference>
<comment type="caution">
    <text evidence="1">The sequence shown here is derived from an EMBL/GenBank/DDBJ whole genome shotgun (WGS) entry which is preliminary data.</text>
</comment>
<dbReference type="GO" id="GO:0000271">
    <property type="term" value="P:polysaccharide biosynthetic process"/>
    <property type="evidence" value="ECO:0007669"/>
    <property type="project" value="TreeGrafter"/>
</dbReference>
<dbReference type="GO" id="GO:0008483">
    <property type="term" value="F:transaminase activity"/>
    <property type="evidence" value="ECO:0007669"/>
    <property type="project" value="TreeGrafter"/>
</dbReference>
<dbReference type="PANTHER" id="PTHR30244">
    <property type="entry name" value="TRANSAMINASE"/>
    <property type="match status" value="1"/>
</dbReference>
<dbReference type="InterPro" id="IPR015422">
    <property type="entry name" value="PyrdxlP-dep_Trfase_small"/>
</dbReference>